<feature type="domain" description="Chromo" evidence="12">
    <location>
        <begin position="265"/>
        <end position="336"/>
    </location>
</feature>
<evidence type="ECO:0000313" key="16">
    <source>
        <dbReference type="Proteomes" id="UP001489004"/>
    </source>
</evidence>
<evidence type="ECO:0000259" key="13">
    <source>
        <dbReference type="PROSITE" id="PS51192"/>
    </source>
</evidence>
<dbReference type="InterPro" id="IPR016197">
    <property type="entry name" value="Chromo-like_dom_sf"/>
</dbReference>
<dbReference type="PROSITE" id="PS50096">
    <property type="entry name" value="IQ"/>
    <property type="match status" value="1"/>
</dbReference>
<evidence type="ECO:0000256" key="9">
    <source>
        <dbReference type="ARBA" id="ARBA00023125"/>
    </source>
</evidence>
<feature type="compositionally biased region" description="Basic and acidic residues" evidence="11">
    <location>
        <begin position="1050"/>
        <end position="1062"/>
    </location>
</feature>
<dbReference type="SUPFAM" id="SSF54160">
    <property type="entry name" value="Chromo domain-like"/>
    <property type="match status" value="2"/>
</dbReference>
<comment type="caution">
    <text evidence="15">The sequence shown here is derived from an EMBL/GenBank/DDBJ whole genome shotgun (WGS) entry which is preliminary data.</text>
</comment>
<dbReference type="InterPro" id="IPR038718">
    <property type="entry name" value="SNF2-like_sf"/>
</dbReference>
<dbReference type="SMART" id="SM00487">
    <property type="entry name" value="DEXDc"/>
    <property type="match status" value="1"/>
</dbReference>
<dbReference type="Gene3D" id="2.40.50.40">
    <property type="match status" value="2"/>
</dbReference>
<dbReference type="Proteomes" id="UP001489004">
    <property type="component" value="Unassembled WGS sequence"/>
</dbReference>
<protein>
    <submittedName>
        <fullName evidence="15">Uncharacterized protein</fullName>
    </submittedName>
</protein>
<dbReference type="CDD" id="cd18659">
    <property type="entry name" value="CD2_tandem"/>
    <property type="match status" value="1"/>
</dbReference>
<keyword evidence="5" id="KW-0378">Hydrolase</keyword>
<dbReference type="CDD" id="cd18660">
    <property type="entry name" value="CD1_tandem"/>
    <property type="match status" value="1"/>
</dbReference>
<keyword evidence="8" id="KW-0156">Chromatin regulator</keyword>
<keyword evidence="6" id="KW-0347">Helicase</keyword>
<dbReference type="SMART" id="SM00298">
    <property type="entry name" value="CHROMO"/>
    <property type="match status" value="2"/>
</dbReference>
<name>A0AAW1QS12_9CHLO</name>
<evidence type="ECO:0000256" key="10">
    <source>
        <dbReference type="ARBA" id="ARBA00023242"/>
    </source>
</evidence>
<dbReference type="PROSITE" id="PS51192">
    <property type="entry name" value="HELICASE_ATP_BIND_1"/>
    <property type="match status" value="1"/>
</dbReference>
<evidence type="ECO:0000256" key="2">
    <source>
        <dbReference type="ARBA" id="ARBA00007025"/>
    </source>
</evidence>
<evidence type="ECO:0000256" key="6">
    <source>
        <dbReference type="ARBA" id="ARBA00022806"/>
    </source>
</evidence>
<dbReference type="GO" id="GO:0005524">
    <property type="term" value="F:ATP binding"/>
    <property type="evidence" value="ECO:0007669"/>
    <property type="project" value="UniProtKB-KW"/>
</dbReference>
<dbReference type="GO" id="GO:0034728">
    <property type="term" value="P:nucleosome organization"/>
    <property type="evidence" value="ECO:0007669"/>
    <property type="project" value="TreeGrafter"/>
</dbReference>
<dbReference type="SUPFAM" id="SSF52540">
    <property type="entry name" value="P-loop containing nucleoside triphosphate hydrolases"/>
    <property type="match status" value="2"/>
</dbReference>
<dbReference type="Pfam" id="PF00271">
    <property type="entry name" value="Helicase_C"/>
    <property type="match status" value="1"/>
</dbReference>
<evidence type="ECO:0000256" key="3">
    <source>
        <dbReference type="ARBA" id="ARBA00022737"/>
    </source>
</evidence>
<keyword evidence="4" id="KW-0547">Nucleotide-binding</keyword>
<dbReference type="Gene3D" id="1.10.10.60">
    <property type="entry name" value="Homeodomain-like"/>
    <property type="match status" value="1"/>
</dbReference>
<dbReference type="InterPro" id="IPR002464">
    <property type="entry name" value="DNA/RNA_helicase_DEAH_CS"/>
</dbReference>
<feature type="region of interest" description="Disordered" evidence="11">
    <location>
        <begin position="197"/>
        <end position="245"/>
    </location>
</feature>
<dbReference type="GO" id="GO:0000785">
    <property type="term" value="C:chromatin"/>
    <property type="evidence" value="ECO:0007669"/>
    <property type="project" value="TreeGrafter"/>
</dbReference>
<organism evidence="15 16">
    <name type="scientific">[Myrmecia] bisecta</name>
    <dbReference type="NCBI Taxonomy" id="41462"/>
    <lineage>
        <taxon>Eukaryota</taxon>
        <taxon>Viridiplantae</taxon>
        <taxon>Chlorophyta</taxon>
        <taxon>core chlorophytes</taxon>
        <taxon>Trebouxiophyceae</taxon>
        <taxon>Trebouxiales</taxon>
        <taxon>Trebouxiaceae</taxon>
        <taxon>Myrmecia</taxon>
    </lineage>
</organism>
<dbReference type="PROSITE" id="PS51194">
    <property type="entry name" value="HELICASE_CTER"/>
    <property type="match status" value="1"/>
</dbReference>
<evidence type="ECO:0000313" key="15">
    <source>
        <dbReference type="EMBL" id="KAK9824197.1"/>
    </source>
</evidence>
<comment type="subcellular location">
    <subcellularLocation>
        <location evidence="1">Nucleus</location>
    </subcellularLocation>
</comment>
<dbReference type="PROSITE" id="PS00690">
    <property type="entry name" value="DEAH_ATP_HELICASE"/>
    <property type="match status" value="1"/>
</dbReference>
<dbReference type="Pfam" id="PF23588">
    <property type="entry name" value="HTH_CHD1_Hrp3"/>
    <property type="match status" value="1"/>
</dbReference>
<dbReference type="InterPro" id="IPR000330">
    <property type="entry name" value="SNF2_N"/>
</dbReference>
<dbReference type="InterPro" id="IPR049730">
    <property type="entry name" value="SNF2/RAD54-like_C"/>
</dbReference>
<dbReference type="GO" id="GO:0004386">
    <property type="term" value="F:helicase activity"/>
    <property type="evidence" value="ECO:0007669"/>
    <property type="project" value="UniProtKB-KW"/>
</dbReference>
<dbReference type="InterPro" id="IPR001650">
    <property type="entry name" value="Helicase_C-like"/>
</dbReference>
<reference evidence="15 16" key="1">
    <citation type="journal article" date="2024" name="Nat. Commun.">
        <title>Phylogenomics reveals the evolutionary origins of lichenization in chlorophyte algae.</title>
        <authorList>
            <person name="Puginier C."/>
            <person name="Libourel C."/>
            <person name="Otte J."/>
            <person name="Skaloud P."/>
            <person name="Haon M."/>
            <person name="Grisel S."/>
            <person name="Petersen M."/>
            <person name="Berrin J.G."/>
            <person name="Delaux P.M."/>
            <person name="Dal Grande F."/>
            <person name="Keller J."/>
        </authorList>
    </citation>
    <scope>NUCLEOTIDE SEQUENCE [LARGE SCALE GENOMIC DNA]</scope>
    <source>
        <strain evidence="15 16">SAG 2043</strain>
    </source>
</reference>
<keyword evidence="7" id="KW-0067">ATP-binding</keyword>
<comment type="similarity">
    <text evidence="2">Belongs to the SNF2/RAD54 helicase family.</text>
</comment>
<evidence type="ECO:0000256" key="5">
    <source>
        <dbReference type="ARBA" id="ARBA00022801"/>
    </source>
</evidence>
<feature type="compositionally biased region" description="Basic and acidic residues" evidence="11">
    <location>
        <begin position="1535"/>
        <end position="1551"/>
    </location>
</feature>
<evidence type="ECO:0000256" key="4">
    <source>
        <dbReference type="ARBA" id="ARBA00022741"/>
    </source>
</evidence>
<evidence type="ECO:0000256" key="7">
    <source>
        <dbReference type="ARBA" id="ARBA00022840"/>
    </source>
</evidence>
<dbReference type="PANTHER" id="PTHR45623:SF14">
    <property type="entry name" value="CHROMODOMAIN-HELICASE-DNA-BINDING PROTEIN 1"/>
    <property type="match status" value="1"/>
</dbReference>
<dbReference type="GO" id="GO:0003677">
    <property type="term" value="F:DNA binding"/>
    <property type="evidence" value="ECO:0007669"/>
    <property type="project" value="UniProtKB-KW"/>
</dbReference>
<dbReference type="InterPro" id="IPR027417">
    <property type="entry name" value="P-loop_NTPase"/>
</dbReference>
<evidence type="ECO:0000256" key="11">
    <source>
        <dbReference type="SAM" id="MobiDB-lite"/>
    </source>
</evidence>
<dbReference type="PROSITE" id="PS50013">
    <property type="entry name" value="CHROMO_2"/>
    <property type="match status" value="2"/>
</dbReference>
<dbReference type="Pfam" id="PF13907">
    <property type="entry name" value="CHD1-like_C"/>
    <property type="match status" value="1"/>
</dbReference>
<accession>A0AAW1QS12</accession>
<keyword evidence="10" id="KW-0539">Nucleus</keyword>
<dbReference type="FunFam" id="3.40.50.300:FF:000130">
    <property type="entry name" value="Chromodomain-helicase-DNA-binding protein 2 isoform 1"/>
    <property type="match status" value="1"/>
</dbReference>
<feature type="compositionally biased region" description="Basic and acidic residues" evidence="11">
    <location>
        <begin position="1618"/>
        <end position="1642"/>
    </location>
</feature>
<feature type="compositionally biased region" description="Basic residues" evidence="11">
    <location>
        <begin position="1643"/>
        <end position="1657"/>
    </location>
</feature>
<feature type="compositionally biased region" description="Basic and acidic residues" evidence="11">
    <location>
        <begin position="1658"/>
        <end position="1678"/>
    </location>
</feature>
<keyword evidence="9" id="KW-0238">DNA-binding</keyword>
<dbReference type="Gene3D" id="3.40.50.10810">
    <property type="entry name" value="Tandem AAA-ATPase domain"/>
    <property type="match status" value="1"/>
</dbReference>
<proteinExistence type="inferred from homology"/>
<dbReference type="EMBL" id="JALJOR010000002">
    <property type="protein sequence ID" value="KAK9824197.1"/>
    <property type="molecule type" value="Genomic_DNA"/>
</dbReference>
<keyword evidence="16" id="KW-1185">Reference proteome</keyword>
<dbReference type="FunFam" id="3.40.50.10810:FF:000005">
    <property type="entry name" value="Photoperiod-independent early flowering 1"/>
    <property type="match status" value="1"/>
</dbReference>
<dbReference type="SMART" id="SM01176">
    <property type="entry name" value="DUF4208"/>
    <property type="match status" value="1"/>
</dbReference>
<dbReference type="InterPro" id="IPR025260">
    <property type="entry name" value="CHD1-like_C"/>
</dbReference>
<dbReference type="Pfam" id="PF00385">
    <property type="entry name" value="Chromo"/>
    <property type="match status" value="2"/>
</dbReference>
<dbReference type="InterPro" id="IPR014001">
    <property type="entry name" value="Helicase_ATP-bd"/>
</dbReference>
<dbReference type="CDD" id="cd18793">
    <property type="entry name" value="SF2_C_SNF"/>
    <property type="match status" value="1"/>
</dbReference>
<feature type="domain" description="Helicase C-terminal" evidence="14">
    <location>
        <begin position="768"/>
        <end position="924"/>
    </location>
</feature>
<dbReference type="Pfam" id="PF00176">
    <property type="entry name" value="SNF2-rel_dom"/>
    <property type="match status" value="1"/>
</dbReference>
<dbReference type="GO" id="GO:0140658">
    <property type="term" value="F:ATP-dependent chromatin remodeler activity"/>
    <property type="evidence" value="ECO:0007669"/>
    <property type="project" value="TreeGrafter"/>
</dbReference>
<dbReference type="InterPro" id="IPR000953">
    <property type="entry name" value="Chromo/chromo_shadow_dom"/>
</dbReference>
<dbReference type="GO" id="GO:0042393">
    <property type="term" value="F:histone binding"/>
    <property type="evidence" value="ECO:0007669"/>
    <property type="project" value="TreeGrafter"/>
</dbReference>
<evidence type="ECO:0000259" key="12">
    <source>
        <dbReference type="PROSITE" id="PS50013"/>
    </source>
</evidence>
<dbReference type="SMART" id="SM00490">
    <property type="entry name" value="HELICc"/>
    <property type="match status" value="1"/>
</dbReference>
<feature type="compositionally biased region" description="Acidic residues" evidence="11">
    <location>
        <begin position="230"/>
        <end position="241"/>
    </location>
</feature>
<feature type="region of interest" description="Disordered" evidence="11">
    <location>
        <begin position="1329"/>
        <end position="1384"/>
    </location>
</feature>
<dbReference type="InterPro" id="IPR056302">
    <property type="entry name" value="CHD1-2/Hrp3_HTH"/>
</dbReference>
<feature type="region of interest" description="Disordered" evidence="11">
    <location>
        <begin position="1050"/>
        <end position="1105"/>
    </location>
</feature>
<evidence type="ECO:0000256" key="1">
    <source>
        <dbReference type="ARBA" id="ARBA00004123"/>
    </source>
</evidence>
<feature type="domain" description="Chromo" evidence="12">
    <location>
        <begin position="361"/>
        <end position="423"/>
    </location>
</feature>
<dbReference type="PANTHER" id="PTHR45623">
    <property type="entry name" value="CHROMODOMAIN-HELICASE-DNA-BINDING PROTEIN 3-RELATED-RELATED"/>
    <property type="match status" value="1"/>
</dbReference>
<dbReference type="GO" id="GO:0005634">
    <property type="term" value="C:nucleus"/>
    <property type="evidence" value="ECO:0007669"/>
    <property type="project" value="UniProtKB-SubCell"/>
</dbReference>
<dbReference type="Gene3D" id="3.40.50.300">
    <property type="entry name" value="P-loop containing nucleotide triphosphate hydrolases"/>
    <property type="match status" value="1"/>
</dbReference>
<evidence type="ECO:0000256" key="8">
    <source>
        <dbReference type="ARBA" id="ARBA00022853"/>
    </source>
</evidence>
<feature type="domain" description="Helicase ATP-binding" evidence="13">
    <location>
        <begin position="464"/>
        <end position="636"/>
    </location>
</feature>
<gene>
    <name evidence="15" type="ORF">WJX72_008454</name>
</gene>
<feature type="region of interest" description="Disordered" evidence="11">
    <location>
        <begin position="1481"/>
        <end position="1678"/>
    </location>
</feature>
<evidence type="ECO:0000259" key="14">
    <source>
        <dbReference type="PROSITE" id="PS51194"/>
    </source>
</evidence>
<sequence>MPQAQQGWQAYSAAEAPKPLVPGINQQLYGHAASHLQPQQYFAHPGQAGYNPTPQQFLHAQQYQNYMALSQQAYQMPQGAFLAAQDSRPQSEANGTYMHPIVNRAHPTGMRSARRPANIQPGYQAPAVVDDYEVAQQLAEELGSSRPRRAAARQAQQNFKAVAEEYDSMSGSDSEEPSDRMALGLRSHPKQIDRYTFAAPEEHTGYRQATRPKPGRPRQSARAQRVSYAEEFDSELDSDPEEAAKKKTNNEALAALMHTGEQLDDEVERVFGHREAPDLEPYPGDPWASREFHVKWKRYSYIHCSWDTRETLSQLGGYKRVLNYMKKHDDLEAQRPYLSREEIELRDVERQMEEELIEDHMHVERVISQRMEPDGSLKYLVKWKGLPYGECTFETIQDIYKVNGQACIDAYQDRERRLLDVTRNVDGQRRMFKAKGVRALEMQPAYLKGGTLRDYQLEGLNWLIYSWSTDNNCILADEMGLGKTVQCVSMIGYLTEAQGIPGPFLVVVPLSTVPNWIREFRKWLPQANALVYVGDSKSREIIRTFEFYTGRSQGRLYKFDVIITTYELVLKDAATLGKIKWAYMMVDEAHRLKNNESALYQELISWSFKNKLLVTGTPLQNSMKELWALLHFLEPDKFPDCQAFEARHNLQKADEVVNLHAELRPHLLRRVIKDVERSLPPKNERILRVEMSPLQKQYYKWILSRNFTELNKGAQSGAQVSLLNIIVELKKTCNHPFLFEKAEDEYRGTNTDKNAVDRLIVTSGKMVLLDKLLKRLKETGHRVLIFSQMVRVLDIISDYMRLRGFVHQRLDGSTPAGARHQAMEHFNAPGSSDFAFLLSTRAGGLGINLATADTVIIFDSDWNPQNDLQAMSRAHRIGQTETVNIYRFLTSGSVEEDILERAKQKMVLDHLVIQRMDTSGRTVLDPRAAAQNAKQMFGKEELAAILRFGAEELFKEDENVKQEKTKQLYEEGIDAILARAEVVQDTKAHEAGGELLSSFNVATFKNEEDDTAFWNRLIPVDERAAEDAAAPEELGIRAARLKNVDDASARDYAESTGDDRSDSATPYKKGGTRTSRREPRASKKLSALAARPSGRKPGPPVDGALLRIDEWPAGEEGGEGGGRKAAPRRLSRRDAGMFVRAVKRFGLLARMPEIAKEVGPSMENASEPARTALWNALLTGCDSAVAAAASTGADASNAVLDFFGVPVKASEMASHVERMGVLAKKIEAVAEPEKHFRLEAVNLSIPKWGRECGWSVRDDAMLLLGVYWYGMGHWQAMADDERLRLGTMLAQAAVEKRTREPAQPQDPDAIVLPKGSHLETRVLALLKKLESTSRMSPAPPKPKPSRRSAREGPPKKRIPIDSFAAAEEDGRRMGNAAGASTSGRDRCETLLGEVMTEVKKLRLLQRKGKDMDRAKVVEKTRKYLVNVGDHIELAALAKGPDQLDRWRTRLWQFVAKYISQDPEQGMDGEKLARIYAKSKGGAAAKANPLSPGPSGVAATRLDSNDDGPGSQLEDAFGGYQSSKRELDPADEPAEELVRPKRARLEDSHYEDAAGWGLGSASEAGHAGGHSGADGQPSWAGGPGHDSGHHASAGHSHGSLHRNGSDLYQARTLHGSHHHSGDHADAHRREHEGSRHVDYEHGHGHAGHGHGHGGHHEHHRELRDWDGDHRDRDQHGGHR</sequence>
<keyword evidence="3" id="KW-0677">Repeat</keyword>
<dbReference type="GO" id="GO:0003682">
    <property type="term" value="F:chromatin binding"/>
    <property type="evidence" value="ECO:0007669"/>
    <property type="project" value="TreeGrafter"/>
</dbReference>
<dbReference type="InterPro" id="IPR023780">
    <property type="entry name" value="Chromo_domain"/>
</dbReference>
<dbReference type="GO" id="GO:0016887">
    <property type="term" value="F:ATP hydrolysis activity"/>
    <property type="evidence" value="ECO:0007669"/>
    <property type="project" value="TreeGrafter"/>
</dbReference>